<dbReference type="OrthoDB" id="1957835at2"/>
<gene>
    <name evidence="2" type="ORF">EDC18_10850</name>
</gene>
<keyword evidence="1" id="KW-0812">Transmembrane</keyword>
<evidence type="ECO:0000313" key="2">
    <source>
        <dbReference type="EMBL" id="TCT13815.1"/>
    </source>
</evidence>
<evidence type="ECO:0000313" key="3">
    <source>
        <dbReference type="Proteomes" id="UP000294902"/>
    </source>
</evidence>
<dbReference type="RefSeq" id="WP_132253212.1">
    <property type="nucleotide sequence ID" value="NZ_SMAL01000008.1"/>
</dbReference>
<keyword evidence="1" id="KW-1133">Transmembrane helix</keyword>
<evidence type="ECO:0000256" key="1">
    <source>
        <dbReference type="SAM" id="Phobius"/>
    </source>
</evidence>
<name>A0A4R3MJF4_9FIRM</name>
<proteinExistence type="predicted"/>
<dbReference type="EMBL" id="SMAL01000008">
    <property type="protein sequence ID" value="TCT13815.1"/>
    <property type="molecule type" value="Genomic_DNA"/>
</dbReference>
<organism evidence="2 3">
    <name type="scientific">Natranaerovirga pectinivora</name>
    <dbReference type="NCBI Taxonomy" id="682400"/>
    <lineage>
        <taxon>Bacteria</taxon>
        <taxon>Bacillati</taxon>
        <taxon>Bacillota</taxon>
        <taxon>Clostridia</taxon>
        <taxon>Lachnospirales</taxon>
        <taxon>Natranaerovirgaceae</taxon>
        <taxon>Natranaerovirga</taxon>
    </lineage>
</organism>
<keyword evidence="1" id="KW-0472">Membrane</keyword>
<dbReference type="Proteomes" id="UP000294902">
    <property type="component" value="Unassembled WGS sequence"/>
</dbReference>
<feature type="transmembrane region" description="Helical" evidence="1">
    <location>
        <begin position="6"/>
        <end position="24"/>
    </location>
</feature>
<feature type="transmembrane region" description="Helical" evidence="1">
    <location>
        <begin position="45"/>
        <end position="67"/>
    </location>
</feature>
<keyword evidence="3" id="KW-1185">Reference proteome</keyword>
<reference evidence="2 3" key="1">
    <citation type="submission" date="2019-03" db="EMBL/GenBank/DDBJ databases">
        <title>Genomic Encyclopedia of Type Strains, Phase IV (KMG-IV): sequencing the most valuable type-strain genomes for metagenomic binning, comparative biology and taxonomic classification.</title>
        <authorList>
            <person name="Goeker M."/>
        </authorList>
    </citation>
    <scope>NUCLEOTIDE SEQUENCE [LARGE SCALE GENOMIC DNA]</scope>
    <source>
        <strain evidence="2 3">DSM 24629</strain>
    </source>
</reference>
<accession>A0A4R3MJF4</accession>
<comment type="caution">
    <text evidence="2">The sequence shown here is derived from an EMBL/GenBank/DDBJ whole genome shotgun (WGS) entry which is preliminary data.</text>
</comment>
<sequence length="75" mass="8764">MKKHPLWLNIYLVIGIIISFFALIKSYIDKINLPPNVCPIEKNNNILYLGIFLLISYLVIAFGYDWYNKNIKSSN</sequence>
<protein>
    <submittedName>
        <fullName evidence="2">Uncharacterized protein</fullName>
    </submittedName>
</protein>
<dbReference type="AlphaFoldDB" id="A0A4R3MJF4"/>